<evidence type="ECO:0000313" key="1">
    <source>
        <dbReference type="EMBL" id="CCF50123.1"/>
    </source>
</evidence>
<protein>
    <submittedName>
        <fullName evidence="1">Uncharacterized protein</fullName>
    </submittedName>
</protein>
<dbReference type="OrthoDB" id="2557820at2759"/>
<evidence type="ECO:0000313" key="2">
    <source>
        <dbReference type="Proteomes" id="UP000006174"/>
    </source>
</evidence>
<accession>I2FT80</accession>
<proteinExistence type="predicted"/>
<dbReference type="AlphaFoldDB" id="I2FT80"/>
<gene>
    <name evidence="1" type="ORF">UHOR_17010</name>
</gene>
<dbReference type="Proteomes" id="UP000006174">
    <property type="component" value="Unassembled WGS sequence"/>
</dbReference>
<sequence>MLEIQAAGEITTDMDGICTDLNAQLNDTSAEGGTSTDLDISNAISPLEFPRLGLYDNCMLSSLDPLTLLNFTAFATRCADKPAMTYLGHYLDQMAFATTVMNGTALTASSQQLHSTDGILLEPSLLSEVQS</sequence>
<comment type="caution">
    <text evidence="1">The sequence shown here is derived from an EMBL/GenBank/DDBJ whole genome shotgun (WGS) entry which is preliminary data.</text>
</comment>
<name>I2FT80_USTHO</name>
<organism evidence="1 2">
    <name type="scientific">Ustilago hordei</name>
    <name type="common">Barley covered smut fungus</name>
    <dbReference type="NCBI Taxonomy" id="120017"/>
    <lineage>
        <taxon>Eukaryota</taxon>
        <taxon>Fungi</taxon>
        <taxon>Dikarya</taxon>
        <taxon>Basidiomycota</taxon>
        <taxon>Ustilaginomycotina</taxon>
        <taxon>Ustilaginomycetes</taxon>
        <taxon>Ustilaginales</taxon>
        <taxon>Ustilaginaceae</taxon>
        <taxon>Ustilago</taxon>
    </lineage>
</organism>
<keyword evidence="2" id="KW-1185">Reference proteome</keyword>
<reference evidence="1 2" key="1">
    <citation type="journal article" date="2012" name="Plant Cell">
        <title>Genome comparison of barley and maize smut fungi reveals targeted loss of RNA silencing components and species-specific presence of transposable elements.</title>
        <authorList>
            <person name="Laurie J.D."/>
            <person name="Ali S."/>
            <person name="Linning R."/>
            <person name="Mannhaupt G."/>
            <person name="Wong P."/>
            <person name="Gueldener U."/>
            <person name="Muensterkoetter M."/>
            <person name="Moore R."/>
            <person name="Kahmann R."/>
            <person name="Bakkeren G."/>
            <person name="Schirawski J."/>
        </authorList>
    </citation>
    <scope>NUCLEOTIDE SEQUENCE [LARGE SCALE GENOMIC DNA]</scope>
    <source>
        <strain evidence="2">Uh4875-4</strain>
    </source>
</reference>
<dbReference type="HOGENOM" id="CLU_054443_1_0_1"/>
<dbReference type="EMBL" id="CAGI01000151">
    <property type="protein sequence ID" value="CCF50123.1"/>
    <property type="molecule type" value="Genomic_DNA"/>
</dbReference>